<dbReference type="Pfam" id="PF12202">
    <property type="entry name" value="OSR1_C"/>
    <property type="match status" value="1"/>
</dbReference>
<feature type="compositionally biased region" description="Basic and acidic residues" evidence="13">
    <location>
        <begin position="109"/>
        <end position="146"/>
    </location>
</feature>
<feature type="compositionally biased region" description="Polar residues" evidence="13">
    <location>
        <begin position="1396"/>
        <end position="1409"/>
    </location>
</feature>
<evidence type="ECO:0000256" key="3">
    <source>
        <dbReference type="ARBA" id="ARBA00012513"/>
    </source>
</evidence>
<feature type="region of interest" description="Disordered" evidence="13">
    <location>
        <begin position="830"/>
        <end position="850"/>
    </location>
</feature>
<feature type="region of interest" description="Disordered" evidence="13">
    <location>
        <begin position="1"/>
        <end position="54"/>
    </location>
</feature>
<dbReference type="Proteomes" id="UP000324632">
    <property type="component" value="Chromosome 19"/>
</dbReference>
<dbReference type="Pfam" id="PF24889">
    <property type="entry name" value="CCTL2_WNK"/>
    <property type="match status" value="1"/>
</dbReference>
<feature type="compositionally biased region" description="Basic residues" evidence="13">
    <location>
        <begin position="93"/>
        <end position="102"/>
    </location>
</feature>
<evidence type="ECO:0000256" key="10">
    <source>
        <dbReference type="ARBA" id="ARBA00022840"/>
    </source>
</evidence>
<feature type="region of interest" description="Disordered" evidence="13">
    <location>
        <begin position="1389"/>
        <end position="1423"/>
    </location>
</feature>
<proteinExistence type="predicted"/>
<evidence type="ECO:0000256" key="8">
    <source>
        <dbReference type="ARBA" id="ARBA00022741"/>
    </source>
</evidence>
<keyword evidence="6" id="KW-0597">Phosphoprotein</keyword>
<dbReference type="InterPro" id="IPR008271">
    <property type="entry name" value="Ser/Thr_kinase_AS"/>
</dbReference>
<dbReference type="GO" id="GO:0005737">
    <property type="term" value="C:cytoplasm"/>
    <property type="evidence" value="ECO:0007669"/>
    <property type="project" value="UniProtKB-SubCell"/>
</dbReference>
<feature type="compositionally biased region" description="Polar residues" evidence="13">
    <location>
        <begin position="2082"/>
        <end position="2109"/>
    </location>
</feature>
<evidence type="ECO:0000256" key="12">
    <source>
        <dbReference type="ARBA" id="ARBA00048679"/>
    </source>
</evidence>
<feature type="compositionally biased region" description="Polar residues" evidence="13">
    <location>
        <begin position="587"/>
        <end position="597"/>
    </location>
</feature>
<evidence type="ECO:0000256" key="2">
    <source>
        <dbReference type="ARBA" id="ARBA00004496"/>
    </source>
</evidence>
<feature type="compositionally biased region" description="Polar residues" evidence="13">
    <location>
        <begin position="1627"/>
        <end position="1655"/>
    </location>
</feature>
<dbReference type="PANTHER" id="PTHR13902">
    <property type="entry name" value="SERINE/THREONINE-PROTEIN KINASE WNK WITH NO LYSINE -RELATED"/>
    <property type="match status" value="1"/>
</dbReference>
<keyword evidence="8" id="KW-0547">Nucleotide-binding</keyword>
<evidence type="ECO:0000313" key="16">
    <source>
        <dbReference type="Proteomes" id="UP000324632"/>
    </source>
</evidence>
<dbReference type="PROSITE" id="PS00108">
    <property type="entry name" value="PROTEIN_KINASE_ST"/>
    <property type="match status" value="1"/>
</dbReference>
<feature type="compositionally biased region" description="Polar residues" evidence="13">
    <location>
        <begin position="1475"/>
        <end position="1508"/>
    </location>
</feature>
<evidence type="ECO:0000313" key="15">
    <source>
        <dbReference type="EMBL" id="KAA0707449.1"/>
    </source>
</evidence>
<evidence type="ECO:0000256" key="13">
    <source>
        <dbReference type="SAM" id="MobiDB-lite"/>
    </source>
</evidence>
<feature type="compositionally biased region" description="Low complexity" evidence="13">
    <location>
        <begin position="830"/>
        <end position="842"/>
    </location>
</feature>
<organism evidence="15 16">
    <name type="scientific">Triplophysa tibetana</name>
    <dbReference type="NCBI Taxonomy" id="1572043"/>
    <lineage>
        <taxon>Eukaryota</taxon>
        <taxon>Metazoa</taxon>
        <taxon>Chordata</taxon>
        <taxon>Craniata</taxon>
        <taxon>Vertebrata</taxon>
        <taxon>Euteleostomi</taxon>
        <taxon>Actinopterygii</taxon>
        <taxon>Neopterygii</taxon>
        <taxon>Teleostei</taxon>
        <taxon>Ostariophysi</taxon>
        <taxon>Cypriniformes</taxon>
        <taxon>Nemacheilidae</taxon>
        <taxon>Triplophysa</taxon>
    </lineage>
</organism>
<dbReference type="FunFam" id="3.30.200.20:FF:000494">
    <property type="entry name" value="serine/threonine-protein kinase WNK2 isoform X2"/>
    <property type="match status" value="1"/>
</dbReference>
<evidence type="ECO:0000256" key="11">
    <source>
        <dbReference type="ARBA" id="ARBA00047899"/>
    </source>
</evidence>
<dbReference type="EC" id="2.7.11.1" evidence="3"/>
<evidence type="ECO:0000256" key="5">
    <source>
        <dbReference type="ARBA" id="ARBA00022527"/>
    </source>
</evidence>
<accession>A0A5A9NEZ7</accession>
<gene>
    <name evidence="15" type="ORF">E1301_Tti016314</name>
</gene>
<evidence type="ECO:0000256" key="4">
    <source>
        <dbReference type="ARBA" id="ARBA00022490"/>
    </source>
</evidence>
<feature type="region of interest" description="Disordered" evidence="13">
    <location>
        <begin position="2065"/>
        <end position="2164"/>
    </location>
</feature>
<dbReference type="EMBL" id="SOYY01000019">
    <property type="protein sequence ID" value="KAA0707449.1"/>
    <property type="molecule type" value="Genomic_DNA"/>
</dbReference>
<dbReference type="FunFam" id="3.10.20.90:FF:000007">
    <property type="entry name" value="Serine/threonine-protein kinase WNK1 isoform 1"/>
    <property type="match status" value="1"/>
</dbReference>
<dbReference type="GO" id="GO:0005524">
    <property type="term" value="F:ATP binding"/>
    <property type="evidence" value="ECO:0007669"/>
    <property type="project" value="UniProtKB-KW"/>
</dbReference>
<feature type="region of interest" description="Disordered" evidence="13">
    <location>
        <begin position="1475"/>
        <end position="1514"/>
    </location>
</feature>
<comment type="catalytic activity">
    <reaction evidence="11">
        <text>L-threonyl-[protein] + ATP = O-phospho-L-threonyl-[protein] + ADP + H(+)</text>
        <dbReference type="Rhea" id="RHEA:46608"/>
        <dbReference type="Rhea" id="RHEA-COMP:11060"/>
        <dbReference type="Rhea" id="RHEA-COMP:11605"/>
        <dbReference type="ChEBI" id="CHEBI:15378"/>
        <dbReference type="ChEBI" id="CHEBI:30013"/>
        <dbReference type="ChEBI" id="CHEBI:30616"/>
        <dbReference type="ChEBI" id="CHEBI:61977"/>
        <dbReference type="ChEBI" id="CHEBI:456216"/>
        <dbReference type="EC" id="2.7.11.1"/>
    </reaction>
</comment>
<dbReference type="PROSITE" id="PS50011">
    <property type="entry name" value="PROTEIN_KINASE_DOM"/>
    <property type="match status" value="1"/>
</dbReference>
<dbReference type="Gene3D" id="3.30.200.20">
    <property type="entry name" value="Phosphorylase Kinase, domain 1"/>
    <property type="match status" value="1"/>
</dbReference>
<evidence type="ECO:0000256" key="7">
    <source>
        <dbReference type="ARBA" id="ARBA00022679"/>
    </source>
</evidence>
<keyword evidence="9 15" id="KW-0418">Kinase</keyword>
<dbReference type="Gene3D" id="3.10.20.90">
    <property type="entry name" value="Phosphatidylinositol 3-kinase Catalytic Subunit, Chain A, domain 1"/>
    <property type="match status" value="2"/>
</dbReference>
<dbReference type="CDD" id="cd13983">
    <property type="entry name" value="STKc_WNK"/>
    <property type="match status" value="1"/>
</dbReference>
<feature type="compositionally biased region" description="Polar residues" evidence="13">
    <location>
        <begin position="1"/>
        <end position="12"/>
    </location>
</feature>
<feature type="compositionally biased region" description="Low complexity" evidence="13">
    <location>
        <begin position="1660"/>
        <end position="1689"/>
    </location>
</feature>
<feature type="compositionally biased region" description="Pro residues" evidence="13">
    <location>
        <begin position="2137"/>
        <end position="2148"/>
    </location>
</feature>
<comment type="catalytic activity">
    <reaction evidence="12">
        <text>L-seryl-[protein] + ATP = O-phospho-L-seryl-[protein] + ADP + H(+)</text>
        <dbReference type="Rhea" id="RHEA:17989"/>
        <dbReference type="Rhea" id="RHEA-COMP:9863"/>
        <dbReference type="Rhea" id="RHEA-COMP:11604"/>
        <dbReference type="ChEBI" id="CHEBI:15378"/>
        <dbReference type="ChEBI" id="CHEBI:29999"/>
        <dbReference type="ChEBI" id="CHEBI:30616"/>
        <dbReference type="ChEBI" id="CHEBI:83421"/>
        <dbReference type="ChEBI" id="CHEBI:456216"/>
        <dbReference type="EC" id="2.7.11.1"/>
    </reaction>
</comment>
<keyword evidence="16" id="KW-1185">Reference proteome</keyword>
<sequence length="2294" mass="249158">MENLTGSGSEQQPPGLPSKKTVIYENGHEHSTQVEPAATAHRGASDPTAYPLSDYRGMVRQRFIRRSLWFSESEDQELDASECDSSSSPIRNAHPRSTRIRKSANAEGQVEHRQDVNENYCREPEASEAQQKQDAELDKTVEKAGSDENDNEEDAGMKAVSTSPGGRFLKFDIELGRGSFKTVYKGLDTETWVEVAWCELQDRKLSKAERQRFKEEAEMLKGLQHPNIVRFYDFWESPLKGKKCIVLVTELMTSGTLKTYLKRFKVMKSKVLRSWCRQILKGLHFLHTRTPPIIHRDLKCDNIFITGPTGSVKIGDLGLATLKRTSFAKSVIGTPEFMAPEMYEEHYDEAVDVYAFGMCMLEMATSEYPYSECQNAAQIYRKVTSGVKPASFTKVSVPEIKEIIGECIRHRWEERYSIKDLLNHAFFAEDTGVRVELAEEDDGTKSPIALRLWVEDAKKLKGKYKDSGAIEFTFDLETEVSETVAQEMVDSGFFLDSDVKVISKSIRDRVALIKWRRQRIVSGSDEQTDKIVTKTETQNLLQAPSTGLPAGGPETEELQSEPISLVCRGLVSATTATPDISVGPTMLTGQDNTSQQSLSELISTAQSIVSPPAQLLAQQPSTAHQQQPVVQMHQGLPQQTIGQLLQGTQQQPSPHQLQGIQQHPGAPLLQMAQAQMPGLMPQGPHQLQQTPVHMHQTSYQQTPRYASVSCGSPFSESLPGTRRCSASIIDSLQKRTDLQDFLEGLRQTYSLYNPEASAYTGSTSFYQTDEQEPNDVPKTECLQSGQVKNHSTSPTKSFRRNSEVHPHYCQGCVALLLGVKSAGSLARVPSPSISHVSSPKPSFLTHPDSSSHTRELLNALQNTSLYSVPESTPSSIAVQITPPSPVHKCQITPSPLHILTPSPVHTSTRHMSISSPVDPPSPFAHGPYSPNLRDSSDLSHLHRCLHHIVSRRTSSPVLKDHIDAVRQARSTSSLCVPLSHHDTGSFSVKERETGPGLVPSAQVVSSKTVSAPATPVPQTRLNQQSVPAANLVTQQNQTAVPLTQETFQPLVPGHSDASIPQHLLQSASSVLSVSGLPPQPRLNIQTAALLQPLQITTQFPSTYTLLPEGGAPAGTEPVSFSSASYSSPYPTYAPPVSPYYSLSPITAPLPVVPMHNVPCVLGAGTPVSTPLNVPSSLPLLAMALSSPTVPHEQMYSPVPTQEHTLFLTQPSLSLPQQDPSIPEFPVTVVEEHHEHPQVLASAHMILSRIQSPPQDGQLDVRFTTIQTETMEPPVGMQMGCAVPENTGMPATTQQISDGTSFPVPSGLEPIKIQANTEVSNMGDKMVECQLETHNHKMVTFKFDLDGDAPEEIATYMVENGFILPIEKEIFIDQLKDIVDKAEDILSEEMDGEKTSELGNSHLQGQTSEDTGGEGMKRQEPGAPQPVYQQNVLHTGKRWFIICPVEEAPAVSHEASSDGGPSTQSLSTITITDGTATAQRAESASAQRPEPSTGSASASMDSEACNTAPPSGGSDPYGVWSPLSMTTTDPLSLAPLVPQVAAMPVQTSTYSEEGPNLGSAHLSAQRSQPCPDPHSSLFVDDTQSARLCSVSPMHTAQQMAEVACAVSMVEEVPCCPLMPLSLEVNSGLKRSSSAIPPPQSQDSTSAREQLHSITSSRIERAPQPVVMQQPVPAVAGPKAPSLPQSPAPSQHHFVPGESDGEGRGRGGFVDSTIKTLDEKLRNLLYQEYAPMYPSGSAAETPGSGTEYIQSPSGPESAVGGSGNSTPSLMGEGRFRAGEQLMMPGTIDVLSGQGHKQRSLSSTASPAHPGGYLGECAMYEEPEISATTVGRFSVVSAEDEVTRRKQTSRYSAPPDFYLDAPPPLTKRDSLPRAQTSISADVTVHARFMSSDSAESSPAKMAPTTPSRHGRSERRGSDLMKRAVAFLRRSGRSSSVQSSDSPSRKGCVYGSYVSSDNDSEMEDSDVKRELQRLREKHMKEVSELEAHQREEIELLYIRLGKPPPPGLYISSTAPPPGRKRRTSKHKLKAGKLLSPLVQQLRNVASKTSDGSKSNDLTKTAEAALSLNGSPAKAPNVCDGRGYTGTGTLPSSVSEPVQTQQPCSLKGSLSSDYIYSGPQGEGLGPRCLAPQGSGTPSGASPMPPRSTPPPHQPMGLAQAQTNNSNNKTNAFMQPLDGRLNNWTEDVRSPSCSSHSIRPQQAARGRIWSAVEDSWPTQRRSVSMLPLGRFSWPRIDSHTVTVTADGFMVPDNPYRKLLEMDRWPITKNIEIFAFPAVHSPPWTAPSSPSELPGFRSKNM</sequence>
<keyword evidence="5" id="KW-0723">Serine/threonine-protein kinase</keyword>
<feature type="compositionally biased region" description="Low complexity" evidence="13">
    <location>
        <begin position="1929"/>
        <end position="1938"/>
    </location>
</feature>
<dbReference type="Gene3D" id="1.10.510.10">
    <property type="entry name" value="Transferase(Phosphotransferase) domain 1"/>
    <property type="match status" value="1"/>
</dbReference>
<feature type="region of interest" description="Disordered" evidence="13">
    <location>
        <begin position="577"/>
        <end position="597"/>
    </location>
</feature>
<feature type="region of interest" description="Disordered" evidence="13">
    <location>
        <begin position="1627"/>
        <end position="1708"/>
    </location>
</feature>
<dbReference type="SMART" id="SM00220">
    <property type="entry name" value="S_TKc"/>
    <property type="match status" value="1"/>
</dbReference>
<evidence type="ECO:0000256" key="9">
    <source>
        <dbReference type="ARBA" id="ARBA00022777"/>
    </source>
</evidence>
<dbReference type="FunFam" id="1.10.510.10:FF:000006">
    <property type="entry name" value="Serine/threonine-protein kinase WNK1 isoform 2"/>
    <property type="match status" value="1"/>
</dbReference>
<comment type="subcellular location">
    <subcellularLocation>
        <location evidence="2">Cytoplasm</location>
    </subcellularLocation>
</comment>
<dbReference type="InterPro" id="IPR056865">
    <property type="entry name" value="CCTL2_WNK"/>
</dbReference>
<feature type="region of interest" description="Disordered" evidence="13">
    <location>
        <begin position="1546"/>
        <end position="1572"/>
    </location>
</feature>
<keyword evidence="4" id="KW-0963">Cytoplasm</keyword>
<keyword evidence="7" id="KW-0808">Transferase</keyword>
<feature type="domain" description="Protein kinase" evidence="14">
    <location>
        <begin position="169"/>
        <end position="427"/>
    </location>
</feature>
<dbReference type="GO" id="GO:0004674">
    <property type="term" value="F:protein serine/threonine kinase activity"/>
    <property type="evidence" value="ECO:0007669"/>
    <property type="project" value="UniProtKB-KW"/>
</dbReference>
<name>A0A5A9NEZ7_9TELE</name>
<feature type="region of interest" description="Disordered" evidence="13">
    <location>
        <begin position="1841"/>
        <end position="1868"/>
    </location>
</feature>
<dbReference type="InterPro" id="IPR000719">
    <property type="entry name" value="Prot_kinase_dom"/>
</dbReference>
<comment type="cofactor">
    <cofactor evidence="1">
        <name>Mg(2+)</name>
        <dbReference type="ChEBI" id="CHEBI:18420"/>
    </cofactor>
</comment>
<evidence type="ECO:0000259" key="14">
    <source>
        <dbReference type="PROSITE" id="PS50011"/>
    </source>
</evidence>
<comment type="caution">
    <text evidence="15">The sequence shown here is derived from an EMBL/GenBank/DDBJ whole genome shotgun (WGS) entry which is preliminary data.</text>
</comment>
<feature type="region of interest" description="Disordered" evidence="13">
    <location>
        <begin position="1886"/>
        <end position="1962"/>
    </location>
</feature>
<feature type="region of interest" description="Disordered" evidence="13">
    <location>
        <begin position="1733"/>
        <end position="1763"/>
    </location>
</feature>
<reference evidence="15 16" key="1">
    <citation type="journal article" date="2019" name="Mol. Ecol. Resour.">
        <title>Chromosome-level genome assembly of Triplophysa tibetana, a fish adapted to the harsh high-altitude environment of the Tibetan Plateau.</title>
        <authorList>
            <person name="Yang X."/>
            <person name="Liu H."/>
            <person name="Ma Z."/>
            <person name="Zou Y."/>
            <person name="Zou M."/>
            <person name="Mao Y."/>
            <person name="Li X."/>
            <person name="Wang H."/>
            <person name="Chen T."/>
            <person name="Wang W."/>
            <person name="Yang R."/>
        </authorList>
    </citation>
    <scope>NUCLEOTIDE SEQUENCE [LARGE SCALE GENOMIC DNA]</scope>
    <source>
        <strain evidence="15">TTIB1903HZAU</strain>
        <tissue evidence="15">Muscle</tissue>
    </source>
</reference>
<keyword evidence="10" id="KW-0067">ATP-binding</keyword>
<dbReference type="InterPro" id="IPR011009">
    <property type="entry name" value="Kinase-like_dom_sf"/>
</dbReference>
<feature type="compositionally biased region" description="Polar residues" evidence="13">
    <location>
        <begin position="1741"/>
        <end position="1752"/>
    </location>
</feature>
<evidence type="ECO:0000256" key="6">
    <source>
        <dbReference type="ARBA" id="ARBA00022553"/>
    </source>
</evidence>
<dbReference type="Pfam" id="PF00069">
    <property type="entry name" value="Pkinase"/>
    <property type="match status" value="1"/>
</dbReference>
<feature type="compositionally biased region" description="Polar residues" evidence="13">
    <location>
        <begin position="2154"/>
        <end position="2164"/>
    </location>
</feature>
<dbReference type="InterPro" id="IPR050588">
    <property type="entry name" value="WNK_Ser-Thr_kinase"/>
</dbReference>
<dbReference type="SUPFAM" id="SSF56112">
    <property type="entry name" value="Protein kinase-like (PK-like)"/>
    <property type="match status" value="1"/>
</dbReference>
<evidence type="ECO:0000256" key="1">
    <source>
        <dbReference type="ARBA" id="ARBA00001946"/>
    </source>
</evidence>
<protein>
    <recommendedName>
        <fullName evidence="3">non-specific serine/threonine protein kinase</fullName>
        <ecNumber evidence="3">2.7.11.1</ecNumber>
    </recommendedName>
</protein>
<dbReference type="InterPro" id="IPR024678">
    <property type="entry name" value="Kinase_OSR1/WNK_CCT"/>
</dbReference>
<feature type="region of interest" description="Disordered" evidence="13">
    <location>
        <begin position="74"/>
        <end position="161"/>
    </location>
</feature>